<accession>A0ACC2MUT1</accession>
<organism evidence="1 2">
    <name type="scientific">Persea americana</name>
    <name type="common">Avocado</name>
    <dbReference type="NCBI Taxonomy" id="3435"/>
    <lineage>
        <taxon>Eukaryota</taxon>
        <taxon>Viridiplantae</taxon>
        <taxon>Streptophyta</taxon>
        <taxon>Embryophyta</taxon>
        <taxon>Tracheophyta</taxon>
        <taxon>Spermatophyta</taxon>
        <taxon>Magnoliopsida</taxon>
        <taxon>Magnoliidae</taxon>
        <taxon>Laurales</taxon>
        <taxon>Lauraceae</taxon>
        <taxon>Persea</taxon>
    </lineage>
</organism>
<sequence>MTPAFKYNRNNAINSTVAPDSGAMKKNVGMTHSPSSSHPAAPPRRRSSFFFNLFRKRSKSRRIHSSPPPPPPPKKGLATLPYWENISFSEEDDDLPSGSESPPSPIRPLPPPLGIGEYFSDTENDERLMMICGGKESGWLSPSGFCPSPDPNVDSKTDEFIAQFHQRLREENLNFTRDKERSRVERAGAM</sequence>
<protein>
    <submittedName>
        <fullName evidence="1">Uncharacterized protein</fullName>
    </submittedName>
</protein>
<keyword evidence="2" id="KW-1185">Reference proteome</keyword>
<evidence type="ECO:0000313" key="2">
    <source>
        <dbReference type="Proteomes" id="UP001234297"/>
    </source>
</evidence>
<reference evidence="1 2" key="1">
    <citation type="journal article" date="2022" name="Hortic Res">
        <title>A haplotype resolved chromosomal level avocado genome allows analysis of novel avocado genes.</title>
        <authorList>
            <person name="Nath O."/>
            <person name="Fletcher S.J."/>
            <person name="Hayward A."/>
            <person name="Shaw L.M."/>
            <person name="Masouleh A.K."/>
            <person name="Furtado A."/>
            <person name="Henry R.J."/>
            <person name="Mitter N."/>
        </authorList>
    </citation>
    <scope>NUCLEOTIDE SEQUENCE [LARGE SCALE GENOMIC DNA]</scope>
    <source>
        <strain evidence="2">cv. Hass</strain>
    </source>
</reference>
<proteinExistence type="predicted"/>
<dbReference type="EMBL" id="CM056809">
    <property type="protein sequence ID" value="KAJ8649557.1"/>
    <property type="molecule type" value="Genomic_DNA"/>
</dbReference>
<comment type="caution">
    <text evidence="1">The sequence shown here is derived from an EMBL/GenBank/DDBJ whole genome shotgun (WGS) entry which is preliminary data.</text>
</comment>
<dbReference type="Proteomes" id="UP001234297">
    <property type="component" value="Chromosome 1"/>
</dbReference>
<gene>
    <name evidence="1" type="ORF">MRB53_002580</name>
</gene>
<evidence type="ECO:0000313" key="1">
    <source>
        <dbReference type="EMBL" id="KAJ8649557.1"/>
    </source>
</evidence>
<name>A0ACC2MUT1_PERAE</name>